<reference evidence="1" key="1">
    <citation type="submission" date="2021-09" db="EMBL/GenBank/DDBJ databases">
        <title>The genome of Mauremys mutica provides insights into the evolution of semi-aquatic lifestyle.</title>
        <authorList>
            <person name="Gong S."/>
            <person name="Gao Y."/>
        </authorList>
    </citation>
    <scope>NUCLEOTIDE SEQUENCE</scope>
    <source>
        <strain evidence="1">MM-2020</strain>
        <tissue evidence="1">Muscle</tissue>
    </source>
</reference>
<comment type="caution">
    <text evidence="1">The sequence shown here is derived from an EMBL/GenBank/DDBJ whole genome shotgun (WGS) entry which is preliminary data.</text>
</comment>
<accession>A0A9D3XL44</accession>
<proteinExistence type="predicted"/>
<dbReference type="EMBL" id="JAHDVG010000466">
    <property type="protein sequence ID" value="KAH1182599.1"/>
    <property type="molecule type" value="Genomic_DNA"/>
</dbReference>
<dbReference type="AlphaFoldDB" id="A0A9D3XL44"/>
<sequence length="82" mass="9177">MYTSRAVVPPGLQWAGPWQSSPGLLCYHDTVTKQRSQGADMASRTKRAPSIQYELEEFAFKASLSVYGLAREQQKAIRKVCV</sequence>
<gene>
    <name evidence="1" type="ORF">KIL84_004091</name>
</gene>
<protein>
    <submittedName>
        <fullName evidence="1">Uncharacterized protein</fullName>
    </submittedName>
</protein>
<name>A0A9D3XL44_9SAUR</name>
<organism evidence="1 2">
    <name type="scientific">Mauremys mutica</name>
    <name type="common">yellowpond turtle</name>
    <dbReference type="NCBI Taxonomy" id="74926"/>
    <lineage>
        <taxon>Eukaryota</taxon>
        <taxon>Metazoa</taxon>
        <taxon>Chordata</taxon>
        <taxon>Craniata</taxon>
        <taxon>Vertebrata</taxon>
        <taxon>Euteleostomi</taxon>
        <taxon>Archelosauria</taxon>
        <taxon>Testudinata</taxon>
        <taxon>Testudines</taxon>
        <taxon>Cryptodira</taxon>
        <taxon>Durocryptodira</taxon>
        <taxon>Testudinoidea</taxon>
        <taxon>Geoemydidae</taxon>
        <taxon>Geoemydinae</taxon>
        <taxon>Mauremys</taxon>
    </lineage>
</organism>
<evidence type="ECO:0000313" key="2">
    <source>
        <dbReference type="Proteomes" id="UP000827986"/>
    </source>
</evidence>
<dbReference type="Proteomes" id="UP000827986">
    <property type="component" value="Unassembled WGS sequence"/>
</dbReference>
<keyword evidence="2" id="KW-1185">Reference proteome</keyword>
<evidence type="ECO:0000313" key="1">
    <source>
        <dbReference type="EMBL" id="KAH1182599.1"/>
    </source>
</evidence>